<keyword evidence="1" id="KW-0472">Membrane</keyword>
<feature type="transmembrane region" description="Helical" evidence="1">
    <location>
        <begin position="215"/>
        <end position="235"/>
    </location>
</feature>
<keyword evidence="1" id="KW-0812">Transmembrane</keyword>
<comment type="caution">
    <text evidence="2">The sequence shown here is derived from an EMBL/GenBank/DDBJ whole genome shotgun (WGS) entry which is preliminary data.</text>
</comment>
<feature type="transmembrane region" description="Helical" evidence="1">
    <location>
        <begin position="34"/>
        <end position="53"/>
    </location>
</feature>
<organism evidence="2 3">
    <name type="scientific">Seleniivibrio woodruffii</name>
    <dbReference type="NCBI Taxonomy" id="1078050"/>
    <lineage>
        <taxon>Bacteria</taxon>
        <taxon>Pseudomonadati</taxon>
        <taxon>Deferribacterota</taxon>
        <taxon>Deferribacteres</taxon>
        <taxon>Deferribacterales</taxon>
        <taxon>Geovibrionaceae</taxon>
        <taxon>Seleniivibrio</taxon>
    </lineage>
</organism>
<keyword evidence="1" id="KW-1133">Transmembrane helix</keyword>
<proteinExistence type="predicted"/>
<feature type="transmembrane region" description="Helical" evidence="1">
    <location>
        <begin position="310"/>
        <end position="328"/>
    </location>
</feature>
<reference evidence="2 3" key="1">
    <citation type="submission" date="2019-03" db="EMBL/GenBank/DDBJ databases">
        <title>Genomic Encyclopedia of Type Strains, Phase IV (KMG-IV): sequencing the most valuable type-strain genomes for metagenomic binning, comparative biology and taxonomic classification.</title>
        <authorList>
            <person name="Goeker M."/>
        </authorList>
    </citation>
    <scope>NUCLEOTIDE SEQUENCE [LARGE SCALE GENOMIC DNA]</scope>
    <source>
        <strain evidence="2 3">DSM 24984</strain>
    </source>
</reference>
<feature type="transmembrane region" description="Helical" evidence="1">
    <location>
        <begin position="188"/>
        <end position="209"/>
    </location>
</feature>
<dbReference type="Proteomes" id="UP000294614">
    <property type="component" value="Unassembled WGS sequence"/>
</dbReference>
<dbReference type="RefSeq" id="WP_132871337.1">
    <property type="nucleotide sequence ID" value="NZ_JAJUHT010000002.1"/>
</dbReference>
<protein>
    <submittedName>
        <fullName evidence="2">Uncharacterized protein</fullName>
    </submittedName>
</protein>
<evidence type="ECO:0000313" key="2">
    <source>
        <dbReference type="EMBL" id="TCK61776.1"/>
    </source>
</evidence>
<feature type="transmembrane region" description="Helical" evidence="1">
    <location>
        <begin position="334"/>
        <end position="355"/>
    </location>
</feature>
<dbReference type="AlphaFoldDB" id="A0A4R1KBA5"/>
<accession>A0A4R1KBA5</accession>
<feature type="transmembrane region" description="Helical" evidence="1">
    <location>
        <begin position="247"/>
        <end position="271"/>
    </location>
</feature>
<feature type="transmembrane region" description="Helical" evidence="1">
    <location>
        <begin position="283"/>
        <end position="303"/>
    </location>
</feature>
<evidence type="ECO:0000256" key="1">
    <source>
        <dbReference type="SAM" id="Phobius"/>
    </source>
</evidence>
<feature type="transmembrane region" description="Helical" evidence="1">
    <location>
        <begin position="6"/>
        <end position="27"/>
    </location>
</feature>
<gene>
    <name evidence="2" type="ORF">C8D98_0282</name>
</gene>
<dbReference type="OrthoDB" id="5412242at2"/>
<feature type="transmembrane region" description="Helical" evidence="1">
    <location>
        <begin position="65"/>
        <end position="92"/>
    </location>
</feature>
<feature type="transmembrane region" description="Helical" evidence="1">
    <location>
        <begin position="154"/>
        <end position="176"/>
    </location>
</feature>
<keyword evidence="3" id="KW-1185">Reference proteome</keyword>
<feature type="transmembrane region" description="Helical" evidence="1">
    <location>
        <begin position="124"/>
        <end position="142"/>
    </location>
</feature>
<evidence type="ECO:0000313" key="3">
    <source>
        <dbReference type="Proteomes" id="UP000294614"/>
    </source>
</evidence>
<dbReference type="EMBL" id="SMGG01000003">
    <property type="protein sequence ID" value="TCK61776.1"/>
    <property type="molecule type" value="Genomic_DNA"/>
</dbReference>
<sequence>MSVSLKLLFLVTMTAALSFGFMHHVAAGYDFERLHIFLFNLCSGGTIILYFTMQRDEMPKRLMLFYALAFSFAFSAFFKLYIPCIIIALALFGITESVRIKRFGFFPKQFFTTKEPVAVKFHHASLLCLSIGLLISVLAILNHEYYHWLDFEKLSLNTFFLGFSFPSSLITLSVLFAAMKKFGTTRVIYFKTALFWIITVGVIIFFIFILFEAVWLELTISVILFIAVSMVLLVYIKTGYTEQQKSFLTSGIVFLVITAVSGVLYIVIYAANEPSETVRQLTILYHRTLALYGWNISGLAVICRHRDFPIMLHSGKVIALHWLIVAVLAPVGFYIGWVAVVAVAAYALFLYAMFFSKPAAA</sequence>
<name>A0A4R1KBA5_9BACT</name>